<dbReference type="GO" id="GO:0005975">
    <property type="term" value="P:carbohydrate metabolic process"/>
    <property type="evidence" value="ECO:0007669"/>
    <property type="project" value="InterPro"/>
</dbReference>
<evidence type="ECO:0000256" key="1">
    <source>
        <dbReference type="ARBA" id="ARBA00000382"/>
    </source>
</evidence>
<dbReference type="InterPro" id="IPR012946">
    <property type="entry name" value="X8"/>
</dbReference>
<keyword evidence="5" id="KW-0336">GPI-anchor</keyword>
<comment type="subcellular location">
    <subcellularLocation>
        <location evidence="2">Cell membrane</location>
        <topology evidence="2">Lipid-anchor</topology>
        <topology evidence="2">GPI-anchor</topology>
    </subcellularLocation>
</comment>
<name>A0A565BN38_9BRAS</name>
<organism evidence="16 17">
    <name type="scientific">Arabis nemorensis</name>
    <dbReference type="NCBI Taxonomy" id="586526"/>
    <lineage>
        <taxon>Eukaryota</taxon>
        <taxon>Viridiplantae</taxon>
        <taxon>Streptophyta</taxon>
        <taxon>Embryophyta</taxon>
        <taxon>Tracheophyta</taxon>
        <taxon>Spermatophyta</taxon>
        <taxon>Magnoliopsida</taxon>
        <taxon>eudicotyledons</taxon>
        <taxon>Gunneridae</taxon>
        <taxon>Pentapetalae</taxon>
        <taxon>rosids</taxon>
        <taxon>malvids</taxon>
        <taxon>Brassicales</taxon>
        <taxon>Brassicaceae</taxon>
        <taxon>Arabideae</taxon>
        <taxon>Arabis</taxon>
    </lineage>
</organism>
<keyword evidence="9" id="KW-1015">Disulfide bond</keyword>
<feature type="region of interest" description="Disordered" evidence="13">
    <location>
        <begin position="536"/>
        <end position="563"/>
    </location>
</feature>
<proteinExistence type="inferred from homology"/>
<evidence type="ECO:0000256" key="12">
    <source>
        <dbReference type="RuleBase" id="RU004335"/>
    </source>
</evidence>
<dbReference type="SUPFAM" id="SSF51445">
    <property type="entry name" value="(Trans)glycosidases"/>
    <property type="match status" value="1"/>
</dbReference>
<dbReference type="InterPro" id="IPR000490">
    <property type="entry name" value="Glyco_hydro_17"/>
</dbReference>
<comment type="caution">
    <text evidence="16">The sequence shown here is derived from an EMBL/GenBank/DDBJ whole genome shotgun (WGS) entry which is preliminary data.</text>
</comment>
<dbReference type="Pfam" id="PF00332">
    <property type="entry name" value="Glyco_hydro_17"/>
    <property type="match status" value="1"/>
</dbReference>
<accession>A0A565BN38</accession>
<reference evidence="16" key="1">
    <citation type="submission" date="2019-07" db="EMBL/GenBank/DDBJ databases">
        <authorList>
            <person name="Dittberner H."/>
        </authorList>
    </citation>
    <scope>NUCLEOTIDE SEQUENCE [LARGE SCALE GENOMIC DNA]</scope>
</reference>
<feature type="chain" id="PRO_5021864684" description="glucan endo-1,3-beta-D-glucosidase" evidence="14">
    <location>
        <begin position="30"/>
        <end position="563"/>
    </location>
</feature>
<evidence type="ECO:0000256" key="13">
    <source>
        <dbReference type="SAM" id="MobiDB-lite"/>
    </source>
</evidence>
<dbReference type="Gene3D" id="1.20.58.1040">
    <property type="match status" value="2"/>
</dbReference>
<dbReference type="GO" id="GO:0098552">
    <property type="term" value="C:side of membrane"/>
    <property type="evidence" value="ECO:0007669"/>
    <property type="project" value="UniProtKB-KW"/>
</dbReference>
<keyword evidence="5" id="KW-0472">Membrane</keyword>
<dbReference type="FunFam" id="1.20.58.1040:FF:000003">
    <property type="entry name" value="glucan endo-1,3-beta-glucosidase 7"/>
    <property type="match status" value="2"/>
</dbReference>
<dbReference type="Pfam" id="PF07983">
    <property type="entry name" value="X8"/>
    <property type="match status" value="2"/>
</dbReference>
<keyword evidence="8" id="KW-0611">Plant defense</keyword>
<keyword evidence="7" id="KW-0378">Hydrolase</keyword>
<dbReference type="SMART" id="SM00768">
    <property type="entry name" value="X8"/>
    <property type="match status" value="2"/>
</dbReference>
<dbReference type="InterPro" id="IPR017853">
    <property type="entry name" value="GH"/>
</dbReference>
<protein>
    <recommendedName>
        <fullName evidence="4">glucan endo-1,3-beta-D-glucosidase</fullName>
        <ecNumber evidence="4">3.2.1.39</ecNumber>
    </recommendedName>
</protein>
<evidence type="ECO:0000256" key="5">
    <source>
        <dbReference type="ARBA" id="ARBA00022622"/>
    </source>
</evidence>
<keyword evidence="11" id="KW-0326">Glycosidase</keyword>
<keyword evidence="6 14" id="KW-0732">Signal</keyword>
<feature type="signal peptide" evidence="14">
    <location>
        <begin position="1"/>
        <end position="29"/>
    </location>
</feature>
<comment type="catalytic activity">
    <reaction evidence="1">
        <text>Hydrolysis of (1-&gt;3)-beta-D-glucosidic linkages in (1-&gt;3)-beta-D-glucans.</text>
        <dbReference type="EC" id="3.2.1.39"/>
    </reaction>
</comment>
<evidence type="ECO:0000256" key="8">
    <source>
        <dbReference type="ARBA" id="ARBA00022821"/>
    </source>
</evidence>
<keyword evidence="5" id="KW-0325">Glycoprotein</keyword>
<dbReference type="OrthoDB" id="421038at2759"/>
<comment type="similarity">
    <text evidence="3 12">Belongs to the glycosyl hydrolase 17 family.</text>
</comment>
<dbReference type="Gene3D" id="3.20.20.80">
    <property type="entry name" value="Glycosidases"/>
    <property type="match status" value="1"/>
</dbReference>
<evidence type="ECO:0000256" key="6">
    <source>
        <dbReference type="ARBA" id="ARBA00022729"/>
    </source>
</evidence>
<dbReference type="AlphaFoldDB" id="A0A565BN38"/>
<evidence type="ECO:0000256" key="4">
    <source>
        <dbReference type="ARBA" id="ARBA00012780"/>
    </source>
</evidence>
<dbReference type="PANTHER" id="PTHR32227">
    <property type="entry name" value="GLUCAN ENDO-1,3-BETA-GLUCOSIDASE BG1-RELATED-RELATED"/>
    <property type="match status" value="1"/>
</dbReference>
<gene>
    <name evidence="16" type="ORF">ANE_LOCUS13169</name>
</gene>
<evidence type="ECO:0000256" key="9">
    <source>
        <dbReference type="ARBA" id="ARBA00023157"/>
    </source>
</evidence>
<feature type="domain" description="X8" evidence="15">
    <location>
        <begin position="360"/>
        <end position="444"/>
    </location>
</feature>
<evidence type="ECO:0000259" key="15">
    <source>
        <dbReference type="SMART" id="SM00768"/>
    </source>
</evidence>
<evidence type="ECO:0000256" key="10">
    <source>
        <dbReference type="ARBA" id="ARBA00023288"/>
    </source>
</evidence>
<dbReference type="GO" id="GO:0042973">
    <property type="term" value="F:glucan endo-1,3-beta-D-glucosidase activity"/>
    <property type="evidence" value="ECO:0007669"/>
    <property type="project" value="UniProtKB-EC"/>
</dbReference>
<evidence type="ECO:0000256" key="14">
    <source>
        <dbReference type="SAM" id="SignalP"/>
    </source>
</evidence>
<dbReference type="Proteomes" id="UP000489600">
    <property type="component" value="Unassembled WGS sequence"/>
</dbReference>
<keyword evidence="17" id="KW-1185">Reference proteome</keyword>
<evidence type="ECO:0000313" key="16">
    <source>
        <dbReference type="EMBL" id="VVB02725.1"/>
    </source>
</evidence>
<dbReference type="InterPro" id="IPR044965">
    <property type="entry name" value="Glyco_hydro_17_plant"/>
</dbReference>
<dbReference type="EMBL" id="CABITT030000004">
    <property type="protein sequence ID" value="VVB02725.1"/>
    <property type="molecule type" value="Genomic_DNA"/>
</dbReference>
<feature type="domain" description="X8" evidence="15">
    <location>
        <begin position="456"/>
        <end position="540"/>
    </location>
</feature>
<dbReference type="GO" id="GO:0006952">
    <property type="term" value="P:defense response"/>
    <property type="evidence" value="ECO:0007669"/>
    <property type="project" value="UniProtKB-KW"/>
</dbReference>
<evidence type="ECO:0000256" key="7">
    <source>
        <dbReference type="ARBA" id="ARBA00022801"/>
    </source>
</evidence>
<keyword evidence="10" id="KW-0449">Lipoprotein</keyword>
<dbReference type="EC" id="3.2.1.39" evidence="4"/>
<sequence length="563" mass="61575">MAKTPRFLTLHFLLLVSVVILQLSALTSAFGINYGTLGNLPPPTQVVDFIKKNTIFDSVKIFDANPHILRALAGTGINVTIMVPNGNIPAIVNVENARQWVAANFLPFHQQTKIKYVCVGNEILAGKDENLISNLVPAMQSLNEALKTSGLKDMKVTTPHAFTIIDYNQNAPSHSIFNNDHKDFFTKILEFHRQAMSPFMINAYTYFMVDPNNVNYAMFGPSNGIQDTNTQHTYNNMFDAVMDATYSAMNALGYGDVDIVVGETGWPSACDAAWCTPQNAANYNLNIIKRENVIGTPLMPNRHIDIHIFALFNEDGKPGLTSERNWGLFKPDFSPVYDVGVLKGEYRGGDGGNPPSNGGKWCVAKQEATTTQLQANIDWVCSQGIDCKSISPGGICFDNNNIKTRSSFVMNAYYQSKGYTNTACDFRGSGMVTTRNPSTSTCVVPNVVGSENGGGKWCVAKEEATTTQLQANIDWVCSHGIDCKPISPGGICFDNNEMWTRSTYVMNAYYQSKGKSDNACDFHGSGIVITTNPSTRTCNVPDGRGGRSSNNMESSSGDHAHSR</sequence>
<evidence type="ECO:0000256" key="2">
    <source>
        <dbReference type="ARBA" id="ARBA00004609"/>
    </source>
</evidence>
<dbReference type="GO" id="GO:0005886">
    <property type="term" value="C:plasma membrane"/>
    <property type="evidence" value="ECO:0007669"/>
    <property type="project" value="UniProtKB-SubCell"/>
</dbReference>
<evidence type="ECO:0000313" key="17">
    <source>
        <dbReference type="Proteomes" id="UP000489600"/>
    </source>
</evidence>
<evidence type="ECO:0000256" key="3">
    <source>
        <dbReference type="ARBA" id="ARBA00008773"/>
    </source>
</evidence>
<evidence type="ECO:0000256" key="11">
    <source>
        <dbReference type="ARBA" id="ARBA00023295"/>
    </source>
</evidence>
<dbReference type="FunFam" id="3.20.20.80:FF:000002">
    <property type="entry name" value="Glucan endo-1,3-beta-glucosidase 3"/>
    <property type="match status" value="1"/>
</dbReference>